<comment type="caution">
    <text evidence="2">The sequence shown here is derived from an EMBL/GenBank/DDBJ whole genome shotgun (WGS) entry which is preliminary data.</text>
</comment>
<name>A0A8J8WFQ8_9EURO</name>
<sequence length="321" mass="35758">MCTLLTSVRGSPESFSSFSSLEKMMDSEPHSPSGIPGAVVLSAPSISILKQTANDVYLRLNSDASYTNQFIVVNHITQSLQALLSEEDNPIGRYTRLTLDKQHQQAVIPVIPSSDHGRVTERFLFCLGCKVMDMGVDRNLFYIEGQTRFPGGSCEKEPDQGFTPLASPCDLPEWPSLVVETGLSESEVQLRNDAHWWFSNSDDKVNMVLLIYIKRQPKPHVTWQLFHPKSANTRITRGLQAEVDRALSSDATPAQTASPSKLQPDLAAEMITVTATNVDNTPLILPFEEVMRRPPDPNTKEGDLIFTPEDFHYFCRSVFSA</sequence>
<dbReference type="Proteomes" id="UP000631181">
    <property type="component" value="Unassembled WGS sequence"/>
</dbReference>
<evidence type="ECO:0000313" key="2">
    <source>
        <dbReference type="EMBL" id="KAF7713461.1"/>
    </source>
</evidence>
<gene>
    <name evidence="2" type="ORF">PECM_001010</name>
</gene>
<evidence type="ECO:0000256" key="1">
    <source>
        <dbReference type="SAM" id="MobiDB-lite"/>
    </source>
</evidence>
<dbReference type="EMBL" id="WIWV01000117">
    <property type="protein sequence ID" value="KAF7713461.1"/>
    <property type="molecule type" value="Genomic_DNA"/>
</dbReference>
<keyword evidence="3" id="KW-1185">Reference proteome</keyword>
<dbReference type="OrthoDB" id="76567at2759"/>
<reference evidence="2" key="1">
    <citation type="journal article" date="2020" name="Front. Microbiol.">
        <title>Gene regulatory networks of Penicillium echinulatum 2HH and Penicillium oxalicum 114-2 inferred by a computational biology approach.</title>
        <authorList>
            <person name="Lenz A.R."/>
            <person name="Galan-Vasquez E."/>
            <person name="Balbinot E."/>
            <person name="De Abreu F.P."/>
            <person name="De Oliveira N.S."/>
            <person name="Da Rosa L.O."/>
            <person name="De Avila E Silva S."/>
            <person name="Camassola M."/>
            <person name="Dillon A.J.P."/>
            <person name="Perez-Rueda E."/>
        </authorList>
    </citation>
    <scope>NUCLEOTIDE SEQUENCE</scope>
    <source>
        <strain evidence="2">S1M29</strain>
    </source>
</reference>
<organism evidence="2 3">
    <name type="scientific">Penicillium ucsense</name>
    <dbReference type="NCBI Taxonomy" id="2839758"/>
    <lineage>
        <taxon>Eukaryota</taxon>
        <taxon>Fungi</taxon>
        <taxon>Dikarya</taxon>
        <taxon>Ascomycota</taxon>
        <taxon>Pezizomycotina</taxon>
        <taxon>Eurotiomycetes</taxon>
        <taxon>Eurotiomycetidae</taxon>
        <taxon>Eurotiales</taxon>
        <taxon>Aspergillaceae</taxon>
        <taxon>Penicillium</taxon>
    </lineage>
</organism>
<proteinExistence type="predicted"/>
<protein>
    <submittedName>
        <fullName evidence="2">Uncharacterized protein</fullName>
    </submittedName>
</protein>
<accession>A0A8J8WFQ8</accession>
<evidence type="ECO:0000313" key="3">
    <source>
        <dbReference type="Proteomes" id="UP000631181"/>
    </source>
</evidence>
<dbReference type="AlphaFoldDB" id="A0A8J8WFQ8"/>
<feature type="region of interest" description="Disordered" evidence="1">
    <location>
        <begin position="1"/>
        <end position="32"/>
    </location>
</feature>